<gene>
    <name evidence="2" type="ORF">CSX01_03575</name>
</gene>
<reference evidence="2 3" key="1">
    <citation type="submission" date="2017-10" db="EMBL/GenBank/DDBJ databases">
        <title>Resolving the taxonomy of Roseburia spp., Eubacterium rectale and Agathobacter spp. through phylogenomic analysis.</title>
        <authorList>
            <person name="Sheridan P.O."/>
            <person name="Walker A.W."/>
            <person name="Duncan S.H."/>
            <person name="Scott K.P."/>
            <person name="Toole P.W.O."/>
            <person name="Luis P."/>
            <person name="Flint H.J."/>
        </authorList>
    </citation>
    <scope>NUCLEOTIDE SEQUENCE [LARGE SCALE GENOMIC DNA]</scope>
    <source>
        <strain evidence="2 3">JK626</strain>
    </source>
</reference>
<name>A0A2G3DXU2_9FIRM</name>
<sequence length="315" mass="37367">MNRKLIVRLLIVAIVIGSCCFFFSRNNKKEVYQKDYSYQFYAQKEADDVIFYEPGLLMYLSGYNLYTNSDASLEELEESYFSRNELFDNYISVFALMKPDNIEETFSDITKRELGKSYFNISLDEAKKINDIFLEQQSLVTDYYGDSRILLYNLSDEQREEFYKKYEDSSYVIEDSVMETTEPYTGHKHREFQGIVKEINGNEVVIRVLDGKRICQYSGIYDDISFDIQDYVAFDFYFFKTGIEKKTESEWTGVEFENIKKIDKPKNFDIDAYYADEYKMKRERIIKFLIVAFLCCGIVASMVYFSKLEKRIDIK</sequence>
<feature type="transmembrane region" description="Helical" evidence="1">
    <location>
        <begin position="285"/>
        <end position="305"/>
    </location>
</feature>
<dbReference type="PROSITE" id="PS51257">
    <property type="entry name" value="PROKAR_LIPOPROTEIN"/>
    <property type="match status" value="1"/>
</dbReference>
<evidence type="ECO:0000256" key="1">
    <source>
        <dbReference type="SAM" id="Phobius"/>
    </source>
</evidence>
<dbReference type="RefSeq" id="WP_099391466.1">
    <property type="nucleotide sequence ID" value="NZ_PDYF01000008.1"/>
</dbReference>
<keyword evidence="1" id="KW-0472">Membrane</keyword>
<dbReference type="EMBL" id="PDYF01000008">
    <property type="protein sequence ID" value="PHU35693.1"/>
    <property type="molecule type" value="Genomic_DNA"/>
</dbReference>
<dbReference type="Proteomes" id="UP000225889">
    <property type="component" value="Unassembled WGS sequence"/>
</dbReference>
<comment type="caution">
    <text evidence="2">The sequence shown here is derived from an EMBL/GenBank/DDBJ whole genome shotgun (WGS) entry which is preliminary data.</text>
</comment>
<dbReference type="AlphaFoldDB" id="A0A2G3DXU2"/>
<keyword evidence="1" id="KW-1133">Transmembrane helix</keyword>
<protein>
    <submittedName>
        <fullName evidence="2">Uncharacterized protein</fullName>
    </submittedName>
</protein>
<accession>A0A2G3DXU2</accession>
<feature type="transmembrane region" description="Helical" evidence="1">
    <location>
        <begin position="6"/>
        <end position="24"/>
    </location>
</feature>
<evidence type="ECO:0000313" key="3">
    <source>
        <dbReference type="Proteomes" id="UP000225889"/>
    </source>
</evidence>
<proteinExistence type="predicted"/>
<organism evidence="2 3">
    <name type="scientific">Pseudobutyrivibrio ruminis</name>
    <dbReference type="NCBI Taxonomy" id="46206"/>
    <lineage>
        <taxon>Bacteria</taxon>
        <taxon>Bacillati</taxon>
        <taxon>Bacillota</taxon>
        <taxon>Clostridia</taxon>
        <taxon>Lachnospirales</taxon>
        <taxon>Lachnospiraceae</taxon>
        <taxon>Pseudobutyrivibrio</taxon>
    </lineage>
</organism>
<keyword evidence="1" id="KW-0812">Transmembrane</keyword>
<reference evidence="2 3" key="2">
    <citation type="submission" date="2017-10" db="EMBL/GenBank/DDBJ databases">
        <authorList>
            <person name="Banno H."/>
            <person name="Chua N.-H."/>
        </authorList>
    </citation>
    <scope>NUCLEOTIDE SEQUENCE [LARGE SCALE GENOMIC DNA]</scope>
    <source>
        <strain evidence="2 3">JK626</strain>
    </source>
</reference>
<evidence type="ECO:0000313" key="2">
    <source>
        <dbReference type="EMBL" id="PHU35693.1"/>
    </source>
</evidence>